<organism evidence="1">
    <name type="scientific">marine metagenome</name>
    <dbReference type="NCBI Taxonomy" id="408172"/>
    <lineage>
        <taxon>unclassified sequences</taxon>
        <taxon>metagenomes</taxon>
        <taxon>ecological metagenomes</taxon>
    </lineage>
</organism>
<evidence type="ECO:0000313" key="1">
    <source>
        <dbReference type="EMBL" id="SVD73284.1"/>
    </source>
</evidence>
<reference evidence="1" key="1">
    <citation type="submission" date="2018-05" db="EMBL/GenBank/DDBJ databases">
        <authorList>
            <person name="Lanie J.A."/>
            <person name="Ng W.-L."/>
            <person name="Kazmierczak K.M."/>
            <person name="Andrzejewski T.M."/>
            <person name="Davidsen T.M."/>
            <person name="Wayne K.J."/>
            <person name="Tettelin H."/>
            <person name="Glass J.I."/>
            <person name="Rusch D."/>
            <person name="Podicherti R."/>
            <person name="Tsui H.-C.T."/>
            <person name="Winkler M.E."/>
        </authorList>
    </citation>
    <scope>NUCLEOTIDE SEQUENCE</scope>
</reference>
<dbReference type="EMBL" id="UINC01169643">
    <property type="protein sequence ID" value="SVD73284.1"/>
    <property type="molecule type" value="Genomic_DNA"/>
</dbReference>
<accession>A0A382XQY2</accession>
<feature type="non-terminal residue" evidence="1">
    <location>
        <position position="1"/>
    </location>
</feature>
<sequence>DLTVTGTLTSANSVSTAVSTLIVEDNLMVLNSTSSGLLPAGLVNYAGIQVNRGAGSAGAGPSSPTLQDAFWVFDETFGDDGTTNYGNAGGAWTAYRSGNNLNDRELVDIRANYFHGTATSADYADLAEKYVTDEKYSTGTVVCIGGDKEATASTSGCMPIGVISDKPAYLMNAKGLGQTIGLKGRVPVRVVDPVTKGDIVYVGVNNGTASKLADDGANIIGVALETNAETGEKLVECVLKV</sequence>
<dbReference type="Gene3D" id="2.40.300.10">
    <property type="entry name" value="Head decoration protein D"/>
    <property type="match status" value="1"/>
</dbReference>
<proteinExistence type="predicted"/>
<protein>
    <submittedName>
        <fullName evidence="1">Uncharacterized protein</fullName>
    </submittedName>
</protein>
<dbReference type="AlphaFoldDB" id="A0A382XQY2"/>
<name>A0A382XQY2_9ZZZZ</name>
<gene>
    <name evidence="1" type="ORF">METZ01_LOCUS426138</name>
</gene>